<accession>A0AA39Q9T4</accession>
<reference evidence="1" key="1">
    <citation type="submission" date="2023-06" db="EMBL/GenBank/DDBJ databases">
        <authorList>
            <consortium name="Lawrence Berkeley National Laboratory"/>
            <person name="Ahrendt S."/>
            <person name="Sahu N."/>
            <person name="Indic B."/>
            <person name="Wong-Bajracharya J."/>
            <person name="Merenyi Z."/>
            <person name="Ke H.-M."/>
            <person name="Monk M."/>
            <person name="Kocsube S."/>
            <person name="Drula E."/>
            <person name="Lipzen A."/>
            <person name="Balint B."/>
            <person name="Henrissat B."/>
            <person name="Andreopoulos B."/>
            <person name="Martin F.M."/>
            <person name="Harder C.B."/>
            <person name="Rigling D."/>
            <person name="Ford K.L."/>
            <person name="Foster G.D."/>
            <person name="Pangilinan J."/>
            <person name="Papanicolaou A."/>
            <person name="Barry K."/>
            <person name="LaButti K."/>
            <person name="Viragh M."/>
            <person name="Koriabine M."/>
            <person name="Yan M."/>
            <person name="Riley R."/>
            <person name="Champramary S."/>
            <person name="Plett K.L."/>
            <person name="Tsai I.J."/>
            <person name="Slot J."/>
            <person name="Sipos G."/>
            <person name="Plett J."/>
            <person name="Nagy L.G."/>
            <person name="Grigoriev I.V."/>
        </authorList>
    </citation>
    <scope>NUCLEOTIDE SEQUENCE</scope>
    <source>
        <strain evidence="1">HWK02</strain>
    </source>
</reference>
<dbReference type="EMBL" id="JAUEPU010000010">
    <property type="protein sequence ID" value="KAK0498932.1"/>
    <property type="molecule type" value="Genomic_DNA"/>
</dbReference>
<proteinExistence type="predicted"/>
<comment type="caution">
    <text evidence="1">The sequence shown here is derived from an EMBL/GenBank/DDBJ whole genome shotgun (WGS) entry which is preliminary data.</text>
</comment>
<sequence>MAVMDPRLMETNQLLLKNEITTQILETYLRVTLGRGCLDATRREALLFNLDDTLHNSQDVVTQVKAEEHVLETHGRTGRDPQRNYICITRESNLRRVDKRIYKTDCVIARPSSWFFTLVGSVTRTLSPGVRTIPPPERASLKDMLLAAEEALKDLPGYRSVFAEDWVPDMDSHVILAACMGNEVAKAKRVRKMGTEVWEGVFTSLLVKTLRSGVLGREATYADLIEALPPLHFQTPNVAGGHKDTRLWYQV</sequence>
<dbReference type="Proteomes" id="UP001175228">
    <property type="component" value="Unassembled WGS sequence"/>
</dbReference>
<evidence type="ECO:0000313" key="2">
    <source>
        <dbReference type="Proteomes" id="UP001175228"/>
    </source>
</evidence>
<name>A0AA39Q9T4_9AGAR</name>
<keyword evidence="2" id="KW-1185">Reference proteome</keyword>
<evidence type="ECO:0000313" key="1">
    <source>
        <dbReference type="EMBL" id="KAK0498932.1"/>
    </source>
</evidence>
<gene>
    <name evidence="1" type="ORF">EDD18DRAFT_1103385</name>
</gene>
<protein>
    <submittedName>
        <fullName evidence="1">Uncharacterized protein</fullName>
    </submittedName>
</protein>
<organism evidence="1 2">
    <name type="scientific">Armillaria luteobubalina</name>
    <dbReference type="NCBI Taxonomy" id="153913"/>
    <lineage>
        <taxon>Eukaryota</taxon>
        <taxon>Fungi</taxon>
        <taxon>Dikarya</taxon>
        <taxon>Basidiomycota</taxon>
        <taxon>Agaricomycotina</taxon>
        <taxon>Agaricomycetes</taxon>
        <taxon>Agaricomycetidae</taxon>
        <taxon>Agaricales</taxon>
        <taxon>Marasmiineae</taxon>
        <taxon>Physalacriaceae</taxon>
        <taxon>Armillaria</taxon>
    </lineage>
</organism>
<dbReference type="AlphaFoldDB" id="A0AA39Q9T4"/>
<dbReference type="Gene3D" id="3.40.50.1460">
    <property type="match status" value="1"/>
</dbReference>